<organism evidence="2 3">
    <name type="scientific">Actinokineospora bangkokensis</name>
    <dbReference type="NCBI Taxonomy" id="1193682"/>
    <lineage>
        <taxon>Bacteria</taxon>
        <taxon>Bacillati</taxon>
        <taxon>Actinomycetota</taxon>
        <taxon>Actinomycetes</taxon>
        <taxon>Pseudonocardiales</taxon>
        <taxon>Pseudonocardiaceae</taxon>
        <taxon>Actinokineospora</taxon>
    </lineage>
</organism>
<gene>
    <name evidence="2" type="ORF">BJP25_18230</name>
</gene>
<comment type="caution">
    <text evidence="2">The sequence shown here is derived from an EMBL/GenBank/DDBJ whole genome shotgun (WGS) entry which is preliminary data.</text>
</comment>
<dbReference type="GO" id="GO:0016799">
    <property type="term" value="F:hydrolase activity, hydrolyzing N-glycosyl compounds"/>
    <property type="evidence" value="ECO:0007669"/>
    <property type="project" value="InterPro"/>
</dbReference>
<dbReference type="SUPFAM" id="SSF53590">
    <property type="entry name" value="Nucleoside hydrolase"/>
    <property type="match status" value="1"/>
</dbReference>
<dbReference type="InterPro" id="IPR036452">
    <property type="entry name" value="Ribo_hydro-like"/>
</dbReference>
<dbReference type="Proteomes" id="UP000186040">
    <property type="component" value="Unassembled WGS sequence"/>
</dbReference>
<dbReference type="EMBL" id="MKQR01000013">
    <property type="protein sequence ID" value="OLR92913.1"/>
    <property type="molecule type" value="Genomic_DNA"/>
</dbReference>
<dbReference type="InterPro" id="IPR001910">
    <property type="entry name" value="Inosine/uridine_hydrolase_dom"/>
</dbReference>
<dbReference type="AlphaFoldDB" id="A0A1Q9LLP4"/>
<proteinExistence type="predicted"/>
<dbReference type="Pfam" id="PF01156">
    <property type="entry name" value="IU_nuc_hydro"/>
    <property type="match status" value="1"/>
</dbReference>
<dbReference type="RefSeq" id="WP_075975178.1">
    <property type="nucleotide sequence ID" value="NZ_MKQR01000013.1"/>
</dbReference>
<evidence type="ECO:0000259" key="1">
    <source>
        <dbReference type="Pfam" id="PF01156"/>
    </source>
</evidence>
<accession>A0A1Q9LLP4</accession>
<keyword evidence="3" id="KW-1185">Reference proteome</keyword>
<sequence length="289" mass="29763">MSEELNRERRELVDLARFGLPQTVSGTPFPPSQRGAPLVVDTDAGADPAAAVALVLAAAEPALALVVAMPGERARFVRHLLDVLGRGEVPVVTGGITAAGSDVAGLVPEGVEEPGADLPAAVAAACAGEGPVRWVVLGPATNLARALTELPDLRARVVATLSGGAHDINPLADPEAFADVLATAELPKLVLAAAAAGTPTTGELIDPGWARVLAPNPERLSSAQGPALAMAAALQLPFVDLLRDRVSLVDGRLARDPAGHLVRTCEDVDLPAFRRWLTTGLRHPAEGTR</sequence>
<dbReference type="STRING" id="1193682.BJP25_18230"/>
<protein>
    <recommendedName>
        <fullName evidence="1">Inosine/uridine-preferring nucleoside hydrolase domain-containing protein</fullName>
    </recommendedName>
</protein>
<evidence type="ECO:0000313" key="2">
    <source>
        <dbReference type="EMBL" id="OLR92913.1"/>
    </source>
</evidence>
<name>A0A1Q9LLP4_9PSEU</name>
<dbReference type="Gene3D" id="3.90.245.10">
    <property type="entry name" value="Ribonucleoside hydrolase-like"/>
    <property type="match status" value="1"/>
</dbReference>
<evidence type="ECO:0000313" key="3">
    <source>
        <dbReference type="Proteomes" id="UP000186040"/>
    </source>
</evidence>
<dbReference type="OrthoDB" id="9797882at2"/>
<feature type="domain" description="Inosine/uridine-preferring nucleoside hydrolase" evidence="1">
    <location>
        <begin position="39"/>
        <end position="188"/>
    </location>
</feature>
<reference evidence="2 3" key="1">
    <citation type="submission" date="2016-10" db="EMBL/GenBank/DDBJ databases">
        <title>The Draft Genome Sequence of Actinokineospora bangkokensis 44EHWT reveals the biosynthetic pathway of antifungal compounds Thailandins with unusual extender unit butylmalonyl-CoA.</title>
        <authorList>
            <person name="Greule A."/>
            <person name="Intra B."/>
            <person name="Flemming S."/>
            <person name="Rommel M.G."/>
            <person name="Panbangred W."/>
            <person name="Bechthold A."/>
        </authorList>
    </citation>
    <scope>NUCLEOTIDE SEQUENCE [LARGE SCALE GENOMIC DNA]</scope>
    <source>
        <strain evidence="2 3">44EHW</strain>
    </source>
</reference>